<reference evidence="1" key="1">
    <citation type="submission" date="2021-03" db="EMBL/GenBank/DDBJ databases">
        <title>Evolutionary priming and transition to the ectomycorrhizal habit in an iconic lineage of mushroom-forming fungi: is preadaptation a requirement?</title>
        <authorList>
            <consortium name="DOE Joint Genome Institute"/>
            <person name="Looney B.P."/>
            <person name="Miyauchi S."/>
            <person name="Morin E."/>
            <person name="Drula E."/>
            <person name="Courty P.E."/>
            <person name="Chicoki N."/>
            <person name="Fauchery L."/>
            <person name="Kohler A."/>
            <person name="Kuo A."/>
            <person name="LaButti K."/>
            <person name="Pangilinan J."/>
            <person name="Lipzen A."/>
            <person name="Riley R."/>
            <person name="Andreopoulos W."/>
            <person name="He G."/>
            <person name="Johnson J."/>
            <person name="Barry K.W."/>
            <person name="Grigoriev I.V."/>
            <person name="Nagy L."/>
            <person name="Hibbett D."/>
            <person name="Henrissat B."/>
            <person name="Matheny P.B."/>
            <person name="Labbe J."/>
            <person name="Martin A.F."/>
        </authorList>
    </citation>
    <scope>NUCLEOTIDE SEQUENCE</scope>
    <source>
        <strain evidence="1">BPL698</strain>
    </source>
</reference>
<evidence type="ECO:0000313" key="1">
    <source>
        <dbReference type="EMBL" id="KAI9507884.1"/>
    </source>
</evidence>
<organism evidence="1 2">
    <name type="scientific">Russula earlei</name>
    <dbReference type="NCBI Taxonomy" id="71964"/>
    <lineage>
        <taxon>Eukaryota</taxon>
        <taxon>Fungi</taxon>
        <taxon>Dikarya</taxon>
        <taxon>Basidiomycota</taxon>
        <taxon>Agaricomycotina</taxon>
        <taxon>Agaricomycetes</taxon>
        <taxon>Russulales</taxon>
        <taxon>Russulaceae</taxon>
        <taxon>Russula</taxon>
    </lineage>
</organism>
<dbReference type="Proteomes" id="UP001207468">
    <property type="component" value="Unassembled WGS sequence"/>
</dbReference>
<dbReference type="EMBL" id="JAGFNK010000108">
    <property type="protein sequence ID" value="KAI9507884.1"/>
    <property type="molecule type" value="Genomic_DNA"/>
</dbReference>
<feature type="non-terminal residue" evidence="1">
    <location>
        <position position="1"/>
    </location>
</feature>
<protein>
    <submittedName>
        <fullName evidence="1">Uncharacterized protein</fullName>
    </submittedName>
</protein>
<evidence type="ECO:0000313" key="2">
    <source>
        <dbReference type="Proteomes" id="UP001207468"/>
    </source>
</evidence>
<accession>A0ACC0U9Z2</accession>
<sequence>IPLTTWCSGFQVLFFHFPFFFLSSFLFFCVLASVCDLPVPAGFFYVTPASDQRTHDRPISTHHTQTLLSCDSFPHAMSCFELCAFSWPAMQT</sequence>
<comment type="caution">
    <text evidence="1">The sequence shown here is derived from an EMBL/GenBank/DDBJ whole genome shotgun (WGS) entry which is preliminary data.</text>
</comment>
<name>A0ACC0U9Z2_9AGAM</name>
<keyword evidence="2" id="KW-1185">Reference proteome</keyword>
<feature type="non-terminal residue" evidence="1">
    <location>
        <position position="92"/>
    </location>
</feature>
<proteinExistence type="predicted"/>
<gene>
    <name evidence="1" type="ORF">F5148DRAFT_1201181</name>
</gene>